<dbReference type="AlphaFoldDB" id="A0A243B7G5"/>
<protein>
    <submittedName>
        <fullName evidence="1">Streptothricin acetyltransferase</fullName>
    </submittedName>
</protein>
<dbReference type="EMBL" id="NFDL01000084">
    <property type="protein sequence ID" value="OTY39688.1"/>
    <property type="molecule type" value="Genomic_DNA"/>
</dbReference>
<sequence length="38" mass="4614">MLIYVKYKFVIGGFDFLVYKGLDITSDEVAMYWYLHFK</sequence>
<keyword evidence="1" id="KW-0808">Transferase</keyword>
<organism evidence="1 2">
    <name type="scientific">Bacillus thuringiensis serovar pingluonsis</name>
    <dbReference type="NCBI Taxonomy" id="180881"/>
    <lineage>
        <taxon>Bacteria</taxon>
        <taxon>Bacillati</taxon>
        <taxon>Bacillota</taxon>
        <taxon>Bacilli</taxon>
        <taxon>Bacillales</taxon>
        <taxon>Bacillaceae</taxon>
        <taxon>Bacillus</taxon>
        <taxon>Bacillus cereus group</taxon>
    </lineage>
</organism>
<name>A0A243B7G5_BACTU</name>
<dbReference type="Proteomes" id="UP000195089">
    <property type="component" value="Unassembled WGS sequence"/>
</dbReference>
<accession>A0A243B7G5</accession>
<comment type="caution">
    <text evidence="1">The sequence shown here is derived from an EMBL/GenBank/DDBJ whole genome shotgun (WGS) entry which is preliminary data.</text>
</comment>
<evidence type="ECO:0000313" key="2">
    <source>
        <dbReference type="Proteomes" id="UP000195089"/>
    </source>
</evidence>
<reference evidence="1 2" key="1">
    <citation type="submission" date="2016-10" db="EMBL/GenBank/DDBJ databases">
        <title>Comparative genomics of Bacillus thuringiensis reveals a path to pathogens against multiple invertebrate hosts.</title>
        <authorList>
            <person name="Zheng J."/>
            <person name="Gao Q."/>
            <person name="Liu H."/>
            <person name="Peng D."/>
            <person name="Ruan L."/>
            <person name="Sun M."/>
        </authorList>
    </citation>
    <scope>NUCLEOTIDE SEQUENCE [LARGE SCALE GENOMIC DNA]</scope>
    <source>
        <strain evidence="1">BGSC 4BX1</strain>
    </source>
</reference>
<dbReference type="GO" id="GO:0016740">
    <property type="term" value="F:transferase activity"/>
    <property type="evidence" value="ECO:0007669"/>
    <property type="project" value="UniProtKB-KW"/>
</dbReference>
<proteinExistence type="predicted"/>
<evidence type="ECO:0000313" key="1">
    <source>
        <dbReference type="EMBL" id="OTY39688.1"/>
    </source>
</evidence>
<gene>
    <name evidence="1" type="ORF">BK742_21210</name>
</gene>